<comment type="cofactor">
    <cofactor evidence="3">
        <name>Zn(2+)</name>
        <dbReference type="ChEBI" id="CHEBI:29105"/>
    </cofactor>
    <text evidence="3">Binds 1 zinc ion per subunit.</text>
</comment>
<name>A0A8B9VCR7_9AVES</name>
<dbReference type="GO" id="GO:0017040">
    <property type="term" value="F:N-acylsphingosine amidohydrolase activity"/>
    <property type="evidence" value="ECO:0007669"/>
    <property type="project" value="UniProtKB-UniRule"/>
</dbReference>
<feature type="domain" description="Neutral/alkaline non-lysosomal ceramidase N-terminal" evidence="7">
    <location>
        <begin position="64"/>
        <end position="475"/>
    </location>
</feature>
<dbReference type="GO" id="GO:0046514">
    <property type="term" value="P:ceramide catabolic process"/>
    <property type="evidence" value="ECO:0007669"/>
    <property type="project" value="InterPro"/>
</dbReference>
<dbReference type="Proteomes" id="UP000694549">
    <property type="component" value="Unplaced"/>
</dbReference>
<keyword evidence="3" id="KW-0479">Metal-binding</keyword>
<keyword evidence="4" id="KW-0378">Hydrolase</keyword>
<comment type="catalytic activity">
    <reaction evidence="4">
        <text>an N-acylsphing-4-enine + H2O = sphing-4-enine + a fatty acid</text>
        <dbReference type="Rhea" id="RHEA:20856"/>
        <dbReference type="ChEBI" id="CHEBI:15377"/>
        <dbReference type="ChEBI" id="CHEBI:28868"/>
        <dbReference type="ChEBI" id="CHEBI:52639"/>
        <dbReference type="ChEBI" id="CHEBI:57756"/>
        <dbReference type="EC" id="3.5.1.23"/>
    </reaction>
</comment>
<dbReference type="PANTHER" id="PTHR12670">
    <property type="entry name" value="CERAMIDASE"/>
    <property type="match status" value="1"/>
</dbReference>
<accession>A0A8B9VCR7</accession>
<reference evidence="8" key="2">
    <citation type="submission" date="2025-09" db="UniProtKB">
        <authorList>
            <consortium name="Ensembl"/>
        </authorList>
    </citation>
    <scope>IDENTIFICATION</scope>
</reference>
<feature type="transmembrane region" description="Helical" evidence="6">
    <location>
        <begin position="15"/>
        <end position="37"/>
    </location>
</feature>
<keyword evidence="6" id="KW-0472">Membrane</keyword>
<dbReference type="Ensembl" id="ENSAZOT00000024134.1">
    <property type="protein sequence ID" value="ENSAZOP00000022469.1"/>
    <property type="gene ID" value="ENSAZOG00000014526.1"/>
</dbReference>
<keyword evidence="6" id="KW-0812">Transmembrane</keyword>
<feature type="active site" description="Nucleophile" evidence="2">
    <location>
        <position position="316"/>
    </location>
</feature>
<dbReference type="GO" id="GO:0005576">
    <property type="term" value="C:extracellular region"/>
    <property type="evidence" value="ECO:0007669"/>
    <property type="project" value="TreeGrafter"/>
</dbReference>
<feature type="binding site" evidence="3">
    <location>
        <position position="265"/>
    </location>
    <ligand>
        <name>Zn(2+)</name>
        <dbReference type="ChEBI" id="CHEBI:29105"/>
    </ligand>
</feature>
<comment type="similarity">
    <text evidence="4">Belongs to the neutral ceramidase family.</text>
</comment>
<evidence type="ECO:0000256" key="4">
    <source>
        <dbReference type="RuleBase" id="RU366019"/>
    </source>
</evidence>
<dbReference type="GO" id="GO:0016020">
    <property type="term" value="C:membrane"/>
    <property type="evidence" value="ECO:0007669"/>
    <property type="project" value="GOC"/>
</dbReference>
<evidence type="ECO:0000256" key="1">
    <source>
        <dbReference type="ARBA" id="ARBA00019235"/>
    </source>
</evidence>
<dbReference type="EC" id="3.5.1.23" evidence="4"/>
<evidence type="ECO:0000259" key="7">
    <source>
        <dbReference type="Pfam" id="PF04734"/>
    </source>
</evidence>
<keyword evidence="9" id="KW-1185">Reference proteome</keyword>
<organism evidence="8 9">
    <name type="scientific">Anas zonorhyncha</name>
    <name type="common">Eastern spot-billed duck</name>
    <dbReference type="NCBI Taxonomy" id="75864"/>
    <lineage>
        <taxon>Eukaryota</taxon>
        <taxon>Metazoa</taxon>
        <taxon>Chordata</taxon>
        <taxon>Craniata</taxon>
        <taxon>Vertebrata</taxon>
        <taxon>Euteleostomi</taxon>
        <taxon>Archelosauria</taxon>
        <taxon>Archosauria</taxon>
        <taxon>Dinosauria</taxon>
        <taxon>Saurischia</taxon>
        <taxon>Theropoda</taxon>
        <taxon>Coelurosauria</taxon>
        <taxon>Aves</taxon>
        <taxon>Neognathae</taxon>
        <taxon>Galloanserae</taxon>
        <taxon>Anseriformes</taxon>
        <taxon>Anatidae</taxon>
        <taxon>Anatinae</taxon>
        <taxon>Anas</taxon>
    </lineage>
</organism>
<keyword evidence="4" id="KW-0746">Sphingolipid metabolism</keyword>
<dbReference type="GO" id="GO:0046872">
    <property type="term" value="F:metal ion binding"/>
    <property type="evidence" value="ECO:0007669"/>
    <property type="project" value="UniProtKB-KW"/>
</dbReference>
<evidence type="ECO:0000313" key="8">
    <source>
        <dbReference type="Ensembl" id="ENSAZOP00000022469.1"/>
    </source>
</evidence>
<evidence type="ECO:0000256" key="5">
    <source>
        <dbReference type="SAM" id="MobiDB-lite"/>
    </source>
</evidence>
<dbReference type="InterPro" id="IPR031329">
    <property type="entry name" value="NEUT/ALK_ceramidase_N"/>
</dbReference>
<dbReference type="InterPro" id="IPR006823">
    <property type="entry name" value="Ceramidase_alk"/>
</dbReference>
<keyword evidence="3" id="KW-0862">Zinc</keyword>
<keyword evidence="6" id="KW-1133">Transmembrane helix</keyword>
<evidence type="ECO:0000256" key="2">
    <source>
        <dbReference type="PIRSR" id="PIRSR606823-1"/>
    </source>
</evidence>
<feature type="region of interest" description="Disordered" evidence="5">
    <location>
        <begin position="558"/>
        <end position="594"/>
    </location>
</feature>
<protein>
    <recommendedName>
        <fullName evidence="1 4">Neutral ceramidase</fullName>
        <ecNumber evidence="4">3.5.1.23</ecNumber>
    </recommendedName>
</protein>
<sequence length="611" mass="65845">MCGKRHKCSFSRLEVVLIVLLALMIAVTVALLVLHFLTQENSSSNDNDDPLPTQKPTNGVSGGYLLGAGRADCTGPVAEIPLMGYANPDQVGGGLLTRLYSRAFIMAEPNSSKRVVFVSIDIGMVSQRLRLEVLKKLKSKYGELYRQDNVILSGTHTHSGPGGYFQYTLFWFTSKGLIKPSLDAIVKGIVKSIDIAHQNLKRGRLFINRGTVENSQINRSPYSYLQNPAYEKSRYSSNTDKEMVILKMVDENGHDLGLISWFAVHPVSMNNTNRLVNSDNVGYASLLFEQEKNKGMLTGEGSFVAAFASSNLGDVSPNTKGPFCVNTGESCDNPQSTCPVGGAAMCMAMGPGTDMFDSTRIIGQNIYSKAKELYANASQEITGPLSSAHQWVNMSDVQVELNATHTVKTCKPALGYSFAAGTIDGVGAFNFTQGSVEGDPFWDQIRDQLLGQPSNETKACHEPKPVLFSTGEVRAELGVHSGKCWSALLKRSPYQHCASLHGEGQGPRESCGDAEGMVEWHWAQVGTPWAGGLCSDPACGRTNVPCWPRAVPGDGGYLPPVPCPQGQPTPQEGLFPQGPQRWSPTTASPFPGECAVPGTNSALSLLNSPKS</sequence>
<keyword evidence="4" id="KW-0443">Lipid metabolism</keyword>
<dbReference type="PANTHER" id="PTHR12670:SF1">
    <property type="entry name" value="NEUTRAL CERAMIDASE"/>
    <property type="match status" value="1"/>
</dbReference>
<evidence type="ECO:0000256" key="3">
    <source>
        <dbReference type="PIRSR" id="PIRSR606823-2"/>
    </source>
</evidence>
<feature type="binding site" evidence="3">
    <location>
        <position position="156"/>
    </location>
    <ligand>
        <name>Zn(2+)</name>
        <dbReference type="ChEBI" id="CHEBI:29105"/>
    </ligand>
</feature>
<evidence type="ECO:0000313" key="9">
    <source>
        <dbReference type="Proteomes" id="UP000694549"/>
    </source>
</evidence>
<reference evidence="8" key="1">
    <citation type="submission" date="2025-08" db="UniProtKB">
        <authorList>
            <consortium name="Ensembl"/>
        </authorList>
    </citation>
    <scope>IDENTIFICATION</scope>
</reference>
<evidence type="ECO:0000256" key="6">
    <source>
        <dbReference type="SAM" id="Phobius"/>
    </source>
</evidence>
<proteinExistence type="inferred from homology"/>
<dbReference type="GO" id="GO:0042759">
    <property type="term" value="P:long-chain fatty acid biosynthetic process"/>
    <property type="evidence" value="ECO:0007669"/>
    <property type="project" value="TreeGrafter"/>
</dbReference>
<dbReference type="GO" id="GO:0046512">
    <property type="term" value="P:sphingosine biosynthetic process"/>
    <property type="evidence" value="ECO:0007669"/>
    <property type="project" value="TreeGrafter"/>
</dbReference>
<dbReference type="Pfam" id="PF04734">
    <property type="entry name" value="Ceramidase_alk"/>
    <property type="match status" value="1"/>
</dbReference>
<dbReference type="AlphaFoldDB" id="A0A8B9VCR7"/>